<reference evidence="1 2" key="1">
    <citation type="submission" date="2017-02" db="EMBL/GenBank/DDBJ databases">
        <authorList>
            <person name="Peterson S.W."/>
        </authorList>
    </citation>
    <scope>NUCLEOTIDE SEQUENCE [LARGE SCALE GENOMIC DNA]</scope>
    <source>
        <strain evidence="1 2">DSM 25262</strain>
    </source>
</reference>
<dbReference type="EMBL" id="FUZU01000001">
    <property type="protein sequence ID" value="SKC47295.1"/>
    <property type="molecule type" value="Genomic_DNA"/>
</dbReference>
<accession>A0A1T5J799</accession>
<evidence type="ECO:0000313" key="1">
    <source>
        <dbReference type="EMBL" id="SKC47295.1"/>
    </source>
</evidence>
<gene>
    <name evidence="1" type="ORF">SAMN05660236_0835</name>
</gene>
<evidence type="ECO:0000313" key="2">
    <source>
        <dbReference type="Proteomes" id="UP000190961"/>
    </source>
</evidence>
<dbReference type="AlphaFoldDB" id="A0A1T5J799"/>
<organism evidence="1 2">
    <name type="scientific">Ohtaekwangia koreensis</name>
    <dbReference type="NCBI Taxonomy" id="688867"/>
    <lineage>
        <taxon>Bacteria</taxon>
        <taxon>Pseudomonadati</taxon>
        <taxon>Bacteroidota</taxon>
        <taxon>Cytophagia</taxon>
        <taxon>Cytophagales</taxon>
        <taxon>Fulvivirgaceae</taxon>
        <taxon>Ohtaekwangia</taxon>
    </lineage>
</organism>
<proteinExistence type="predicted"/>
<keyword evidence="2" id="KW-1185">Reference proteome</keyword>
<dbReference type="Proteomes" id="UP000190961">
    <property type="component" value="Unassembled WGS sequence"/>
</dbReference>
<protein>
    <submittedName>
        <fullName evidence="1">Uncharacterized protein</fullName>
    </submittedName>
</protein>
<dbReference type="STRING" id="688867.SAMN05660236_0835"/>
<name>A0A1T5J799_9BACT</name>
<dbReference type="OrthoDB" id="10014543at2"/>
<sequence>MIVTQIKRKTVVTMVSIQKQERFRPIDIRIPSNAVSITGVLVTCSANWSNCGTVTLQAGDGTDIFHKAYIGGYTTDISDDAIMGLKDLSFHKPWITGRVPELQQTDIAGDNVFIRAWFKGADFQAPFTIRIYLQYEGAEEFVGIEPTRPRNEENEPKSFIL</sequence>